<accession>A0ABW6X1L9</accession>
<sequence>MNDDTAHATDRRFPAALAEVARVDFAYGHDTTGEAAAAGDYRIDFEPYTEFTSREETVESFRSWTGGTDVDGDTYLPFGQDGSGGQAMIWRARPGRPLADQPIVFLGSEGECGVVAGNLSDFLWVLADGFGPLEVTWEDEELTSTPDEALTRLAERHATTPRRTAREIVLETRAEFPTFEEDIWALSR</sequence>
<name>A0ABW6X1L9_9ACTN</name>
<dbReference type="Proteomes" id="UP001602322">
    <property type="component" value="Unassembled WGS sequence"/>
</dbReference>
<evidence type="ECO:0000313" key="1">
    <source>
        <dbReference type="EMBL" id="MFF5895759.1"/>
    </source>
</evidence>
<reference evidence="1 2" key="1">
    <citation type="submission" date="2024-10" db="EMBL/GenBank/DDBJ databases">
        <title>The Natural Products Discovery Center: Release of the First 8490 Sequenced Strains for Exploring Actinobacteria Biosynthetic Diversity.</title>
        <authorList>
            <person name="Kalkreuter E."/>
            <person name="Kautsar S.A."/>
            <person name="Yang D."/>
            <person name="Bader C.D."/>
            <person name="Teijaro C.N."/>
            <person name="Fluegel L."/>
            <person name="Davis C.M."/>
            <person name="Simpson J.R."/>
            <person name="Lauterbach L."/>
            <person name="Steele A.D."/>
            <person name="Gui C."/>
            <person name="Meng S."/>
            <person name="Li G."/>
            <person name="Viehrig K."/>
            <person name="Ye F."/>
            <person name="Su P."/>
            <person name="Kiefer A.F."/>
            <person name="Nichols A."/>
            <person name="Cepeda A.J."/>
            <person name="Yan W."/>
            <person name="Fan B."/>
            <person name="Jiang Y."/>
            <person name="Adhikari A."/>
            <person name="Zheng C.-J."/>
            <person name="Schuster L."/>
            <person name="Cowan T.M."/>
            <person name="Smanski M.J."/>
            <person name="Chevrette M.G."/>
            <person name="De Carvalho L.P.S."/>
            <person name="Shen B."/>
        </authorList>
    </citation>
    <scope>NUCLEOTIDE SEQUENCE [LARGE SCALE GENOMIC DNA]</scope>
    <source>
        <strain evidence="1 2">NPDC012540</strain>
    </source>
</reference>
<dbReference type="EMBL" id="JBIBEG010000002">
    <property type="protein sequence ID" value="MFF5895759.1"/>
    <property type="molecule type" value="Genomic_DNA"/>
</dbReference>
<keyword evidence="2" id="KW-1185">Reference proteome</keyword>
<proteinExistence type="predicted"/>
<gene>
    <name evidence="1" type="ORF">ACFY8O_07500</name>
</gene>
<protein>
    <submittedName>
        <fullName evidence="1">SMI1/KNR4 family protein</fullName>
    </submittedName>
</protein>
<evidence type="ECO:0000313" key="2">
    <source>
        <dbReference type="Proteomes" id="UP001602322"/>
    </source>
</evidence>
<dbReference type="RefSeq" id="WP_387899850.1">
    <property type="nucleotide sequence ID" value="NZ_JBIBEG010000002.1"/>
</dbReference>
<organism evidence="1 2">
    <name type="scientific">Streptomyces argenteolus</name>
    <dbReference type="NCBI Taxonomy" id="67274"/>
    <lineage>
        <taxon>Bacteria</taxon>
        <taxon>Bacillati</taxon>
        <taxon>Actinomycetota</taxon>
        <taxon>Actinomycetes</taxon>
        <taxon>Kitasatosporales</taxon>
        <taxon>Streptomycetaceae</taxon>
        <taxon>Streptomyces</taxon>
    </lineage>
</organism>
<comment type="caution">
    <text evidence="1">The sequence shown here is derived from an EMBL/GenBank/DDBJ whole genome shotgun (WGS) entry which is preliminary data.</text>
</comment>